<keyword evidence="5" id="KW-0969">Cilium</keyword>
<sequence length="132" mass="15315">MAAETLRKIGLYFDDLNKIRVLDPEASQKTSALKEECKEYVNKITEFQTVVDGFLEIADGLAAEVEKEKLKAIGSRNLLKSITKQREAQQQQLQALIIEKKLQLERLKVQHESLRKEEMEQNELIEQFLLQK</sequence>
<name>A0A087UU57_STEMI</name>
<evidence type="ECO:0000313" key="6">
    <source>
        <dbReference type="Proteomes" id="UP000054359"/>
    </source>
</evidence>
<organism evidence="5 6">
    <name type="scientific">Stegodyphus mimosarum</name>
    <name type="common">African social velvet spider</name>
    <dbReference type="NCBI Taxonomy" id="407821"/>
    <lineage>
        <taxon>Eukaryota</taxon>
        <taxon>Metazoa</taxon>
        <taxon>Ecdysozoa</taxon>
        <taxon>Arthropoda</taxon>
        <taxon>Chelicerata</taxon>
        <taxon>Arachnida</taxon>
        <taxon>Araneae</taxon>
        <taxon>Araneomorphae</taxon>
        <taxon>Entelegynae</taxon>
        <taxon>Eresoidea</taxon>
        <taxon>Eresidae</taxon>
        <taxon>Stegodyphus</taxon>
    </lineage>
</organism>
<dbReference type="EMBL" id="KK121634">
    <property type="protein sequence ID" value="KFM80896.1"/>
    <property type="molecule type" value="Genomic_DNA"/>
</dbReference>
<dbReference type="GO" id="GO:0036064">
    <property type="term" value="C:ciliary basal body"/>
    <property type="evidence" value="ECO:0007669"/>
    <property type="project" value="TreeGrafter"/>
</dbReference>
<evidence type="ECO:0000256" key="4">
    <source>
        <dbReference type="SAM" id="Coils"/>
    </source>
</evidence>
<evidence type="ECO:0000256" key="3">
    <source>
        <dbReference type="ARBA" id="ARBA00023273"/>
    </source>
</evidence>
<gene>
    <name evidence="5" type="ORF">X975_02251</name>
</gene>
<dbReference type="STRING" id="407821.A0A087UU57"/>
<protein>
    <submittedName>
        <fullName evidence="5">Intraflagellar transport protein 20-like protein</fullName>
    </submittedName>
</protein>
<dbReference type="InterPro" id="IPR028172">
    <property type="entry name" value="FT20"/>
</dbReference>
<dbReference type="GO" id="GO:0061512">
    <property type="term" value="P:protein localization to cilium"/>
    <property type="evidence" value="ECO:0007669"/>
    <property type="project" value="TreeGrafter"/>
</dbReference>
<dbReference type="Proteomes" id="UP000054359">
    <property type="component" value="Unassembled WGS sequence"/>
</dbReference>
<keyword evidence="2 4" id="KW-0175">Coiled coil</keyword>
<dbReference type="GO" id="GO:0060271">
    <property type="term" value="P:cilium assembly"/>
    <property type="evidence" value="ECO:0007669"/>
    <property type="project" value="TreeGrafter"/>
</dbReference>
<dbReference type="AlphaFoldDB" id="A0A087UU57"/>
<comment type="subcellular location">
    <subcellularLocation>
        <location evidence="1">Cell projection</location>
        <location evidence="1">Cilium</location>
    </subcellularLocation>
</comment>
<dbReference type="PANTHER" id="PTHR31978:SF1">
    <property type="entry name" value="INTRAFLAGELLAR TRANSPORT PROTEIN 20 HOMOLOG"/>
    <property type="match status" value="1"/>
</dbReference>
<dbReference type="OMA" id="TMAKQRQ"/>
<accession>A0A087UU57</accession>
<dbReference type="GO" id="GO:0005737">
    <property type="term" value="C:cytoplasm"/>
    <property type="evidence" value="ECO:0007669"/>
    <property type="project" value="TreeGrafter"/>
</dbReference>
<keyword evidence="6" id="KW-1185">Reference proteome</keyword>
<proteinExistence type="predicted"/>
<evidence type="ECO:0000256" key="1">
    <source>
        <dbReference type="ARBA" id="ARBA00004138"/>
    </source>
</evidence>
<keyword evidence="5" id="KW-0282">Flagellum</keyword>
<feature type="coiled-coil region" evidence="4">
    <location>
        <begin position="79"/>
        <end position="124"/>
    </location>
</feature>
<dbReference type="GO" id="GO:0097546">
    <property type="term" value="C:ciliary base"/>
    <property type="evidence" value="ECO:0007669"/>
    <property type="project" value="TreeGrafter"/>
</dbReference>
<evidence type="ECO:0000256" key="2">
    <source>
        <dbReference type="ARBA" id="ARBA00023054"/>
    </source>
</evidence>
<dbReference type="OrthoDB" id="10254896at2759"/>
<keyword evidence="3" id="KW-0966">Cell projection</keyword>
<reference evidence="5 6" key="1">
    <citation type="submission" date="2013-11" db="EMBL/GenBank/DDBJ databases">
        <title>Genome sequencing of Stegodyphus mimosarum.</title>
        <authorList>
            <person name="Bechsgaard J."/>
        </authorList>
    </citation>
    <scope>NUCLEOTIDE SEQUENCE [LARGE SCALE GENOMIC DNA]</scope>
</reference>
<dbReference type="GO" id="GO:0030990">
    <property type="term" value="C:intraciliary transport particle"/>
    <property type="evidence" value="ECO:0007669"/>
    <property type="project" value="TreeGrafter"/>
</dbReference>
<dbReference type="PANTHER" id="PTHR31978">
    <property type="entry name" value="INTRAFLAGELLAR TRANSPORT PROTEIN 20 HOMOLOG"/>
    <property type="match status" value="1"/>
</dbReference>
<dbReference type="GO" id="GO:0005813">
    <property type="term" value="C:centrosome"/>
    <property type="evidence" value="ECO:0007669"/>
    <property type="project" value="TreeGrafter"/>
</dbReference>
<dbReference type="GO" id="GO:0097730">
    <property type="term" value="C:non-motile cilium"/>
    <property type="evidence" value="ECO:0007669"/>
    <property type="project" value="TreeGrafter"/>
</dbReference>
<feature type="non-terminal residue" evidence="5">
    <location>
        <position position="132"/>
    </location>
</feature>
<dbReference type="Pfam" id="PF14931">
    <property type="entry name" value="IFT20"/>
    <property type="match status" value="1"/>
</dbReference>
<evidence type="ECO:0000313" key="5">
    <source>
        <dbReference type="EMBL" id="KFM80896.1"/>
    </source>
</evidence>